<evidence type="ECO:0000256" key="3">
    <source>
        <dbReference type="ARBA" id="ARBA00022989"/>
    </source>
</evidence>
<dbReference type="PANTHER" id="PTHR36926">
    <property type="entry name" value="COLICIN V PRODUCTION PROTEIN"/>
    <property type="match status" value="1"/>
</dbReference>
<feature type="transmembrane region" description="Helical" evidence="6">
    <location>
        <begin position="65"/>
        <end position="86"/>
    </location>
</feature>
<dbReference type="EMBL" id="SADE01000003">
    <property type="protein sequence ID" value="RVU34593.1"/>
    <property type="molecule type" value="Genomic_DNA"/>
</dbReference>
<dbReference type="GO" id="GO:0009403">
    <property type="term" value="P:toxin biosynthetic process"/>
    <property type="evidence" value="ECO:0007669"/>
    <property type="project" value="InterPro"/>
</dbReference>
<organism evidence="7 8">
    <name type="scientific">Hwanghaeella grinnelliae</name>
    <dbReference type="NCBI Taxonomy" id="2500179"/>
    <lineage>
        <taxon>Bacteria</taxon>
        <taxon>Pseudomonadati</taxon>
        <taxon>Pseudomonadota</taxon>
        <taxon>Alphaproteobacteria</taxon>
        <taxon>Rhodospirillales</taxon>
        <taxon>Rhodospirillaceae</taxon>
        <taxon>Hwanghaeella</taxon>
    </lineage>
</organism>
<gene>
    <name evidence="7" type="ORF">EOI86_17155</name>
</gene>
<dbReference type="AlphaFoldDB" id="A0A437QJB3"/>
<feature type="transmembrane region" description="Helical" evidence="6">
    <location>
        <begin position="6"/>
        <end position="26"/>
    </location>
</feature>
<feature type="transmembrane region" description="Helical" evidence="6">
    <location>
        <begin position="106"/>
        <end position="126"/>
    </location>
</feature>
<proteinExistence type="predicted"/>
<evidence type="ECO:0000256" key="5">
    <source>
        <dbReference type="SAM" id="MobiDB-lite"/>
    </source>
</evidence>
<comment type="caution">
    <text evidence="7">The sequence shown here is derived from an EMBL/GenBank/DDBJ whole genome shotgun (WGS) entry which is preliminary data.</text>
</comment>
<evidence type="ECO:0000313" key="7">
    <source>
        <dbReference type="EMBL" id="RVU34593.1"/>
    </source>
</evidence>
<comment type="subcellular location">
    <subcellularLocation>
        <location evidence="1">Membrane</location>
        <topology evidence="1">Multi-pass membrane protein</topology>
    </subcellularLocation>
</comment>
<reference evidence="8" key="1">
    <citation type="submission" date="2019-01" db="EMBL/GenBank/DDBJ databases">
        <title>Gri0909 isolated from a small marine red alga.</title>
        <authorList>
            <person name="Kim J."/>
            <person name="Jeong S.E."/>
            <person name="Jeon C.O."/>
        </authorList>
    </citation>
    <scope>NUCLEOTIDE SEQUENCE [LARGE SCALE GENOMIC DNA]</scope>
    <source>
        <strain evidence="8">Gri0909</strain>
    </source>
</reference>
<feature type="compositionally biased region" description="Basic and acidic residues" evidence="5">
    <location>
        <begin position="198"/>
        <end position="218"/>
    </location>
</feature>
<evidence type="ECO:0000256" key="2">
    <source>
        <dbReference type="ARBA" id="ARBA00022692"/>
    </source>
</evidence>
<dbReference type="GO" id="GO:0016020">
    <property type="term" value="C:membrane"/>
    <property type="evidence" value="ECO:0007669"/>
    <property type="project" value="UniProtKB-SubCell"/>
</dbReference>
<evidence type="ECO:0000256" key="4">
    <source>
        <dbReference type="ARBA" id="ARBA00023136"/>
    </source>
</evidence>
<feature type="transmembrane region" description="Helical" evidence="6">
    <location>
        <begin position="33"/>
        <end position="53"/>
    </location>
</feature>
<protein>
    <submittedName>
        <fullName evidence="7">CvpA family protein</fullName>
    </submittedName>
</protein>
<evidence type="ECO:0000256" key="6">
    <source>
        <dbReference type="SAM" id="Phobius"/>
    </source>
</evidence>
<feature type="region of interest" description="Disordered" evidence="5">
    <location>
        <begin position="184"/>
        <end position="228"/>
    </location>
</feature>
<keyword evidence="3 6" id="KW-1133">Transmembrane helix</keyword>
<dbReference type="InterPro" id="IPR003825">
    <property type="entry name" value="Colicin-V_CvpA"/>
</dbReference>
<evidence type="ECO:0000256" key="1">
    <source>
        <dbReference type="ARBA" id="ARBA00004141"/>
    </source>
</evidence>
<dbReference type="Proteomes" id="UP000287447">
    <property type="component" value="Unassembled WGS sequence"/>
</dbReference>
<name>A0A437QJB3_9PROT</name>
<sequence>MEELPIGIFDLIVIALVVMSGLLAYFRGFIRELLSIAAWVGAVLAGFYGYGFLSKYLLNYIDEPAVADVTAGVGVGFVTLIVLSVLASKASSMVQDSHAGSVDRALGFLFGLLRGVLILSIVYLVATQWMKQKEEDMPEFVQDSRSLLFARVGADFVMKVLPEDIRKKANLAADEARKAQKAIDDAQKMTEMLSDTKSQGEGEKDGTEQPAYDDKQRQQFDSLMKTVE</sequence>
<accession>A0A437QJB3</accession>
<keyword evidence="4 6" id="KW-0472">Membrane</keyword>
<dbReference type="InterPro" id="IPR052719">
    <property type="entry name" value="CvpA-like"/>
</dbReference>
<dbReference type="Pfam" id="PF02674">
    <property type="entry name" value="Colicin_V"/>
    <property type="match status" value="1"/>
</dbReference>
<keyword evidence="2 6" id="KW-0812">Transmembrane</keyword>
<dbReference type="PANTHER" id="PTHR36926:SF1">
    <property type="entry name" value="COLICIN V PRODUCTION PROTEIN"/>
    <property type="match status" value="1"/>
</dbReference>
<evidence type="ECO:0000313" key="8">
    <source>
        <dbReference type="Proteomes" id="UP000287447"/>
    </source>
</evidence>
<keyword evidence="8" id="KW-1185">Reference proteome</keyword>